<dbReference type="Proteomes" id="UP001500506">
    <property type="component" value="Unassembled WGS sequence"/>
</dbReference>
<proteinExistence type="predicted"/>
<dbReference type="Gene3D" id="3.40.50.150">
    <property type="entry name" value="Vaccinia Virus protein VP39"/>
    <property type="match status" value="1"/>
</dbReference>
<evidence type="ECO:0000259" key="1">
    <source>
        <dbReference type="Pfam" id="PF08241"/>
    </source>
</evidence>
<dbReference type="InterPro" id="IPR050508">
    <property type="entry name" value="Methyltransf_Superfamily"/>
</dbReference>
<protein>
    <recommendedName>
        <fullName evidence="1">Methyltransferase type 11 domain-containing protein</fullName>
    </recommendedName>
</protein>
<accession>A0ABN2KPG2</accession>
<evidence type="ECO:0000313" key="3">
    <source>
        <dbReference type="Proteomes" id="UP001500506"/>
    </source>
</evidence>
<gene>
    <name evidence="2" type="ORF">GCM10009747_19960</name>
</gene>
<dbReference type="InterPro" id="IPR013216">
    <property type="entry name" value="Methyltransf_11"/>
</dbReference>
<organism evidence="2 3">
    <name type="scientific">Agromyces humatus</name>
    <dbReference type="NCBI Taxonomy" id="279573"/>
    <lineage>
        <taxon>Bacteria</taxon>
        <taxon>Bacillati</taxon>
        <taxon>Actinomycetota</taxon>
        <taxon>Actinomycetes</taxon>
        <taxon>Micrococcales</taxon>
        <taxon>Microbacteriaceae</taxon>
        <taxon>Agromyces</taxon>
    </lineage>
</organism>
<dbReference type="CDD" id="cd02440">
    <property type="entry name" value="AdoMet_MTases"/>
    <property type="match status" value="1"/>
</dbReference>
<dbReference type="InterPro" id="IPR029063">
    <property type="entry name" value="SAM-dependent_MTases_sf"/>
</dbReference>
<dbReference type="Pfam" id="PF08241">
    <property type="entry name" value="Methyltransf_11"/>
    <property type="match status" value="1"/>
</dbReference>
<keyword evidence="3" id="KW-1185">Reference proteome</keyword>
<feature type="domain" description="Methyltransferase type 11" evidence="1">
    <location>
        <begin position="53"/>
        <end position="142"/>
    </location>
</feature>
<dbReference type="EMBL" id="BAAANH010000004">
    <property type="protein sequence ID" value="GAA1760874.1"/>
    <property type="molecule type" value="Genomic_DNA"/>
</dbReference>
<sequence length="258" mass="27495">MERRRDTNEMNGSSTDRWSEVADAWAATWGGAADAARTALIDAVVLRPGERVLDIGCGSGEFLRLLTDVGATVAGIDPAAGMLDAARRTAASADIRRGDFAQIPWPAGTFDAVVAVNSLQFADDMTHALREAVRVLRPGGRIGIANWAEARYNDIETLEDAVARFDGADVSQDDDYRCEGGLERLFETAGITVTVAGLVPVTWDVADRETLIEGVLLGEPPSRKSALRDVVVTAARPFAVDGGYSLRNAFRFAVGSPG</sequence>
<evidence type="ECO:0000313" key="2">
    <source>
        <dbReference type="EMBL" id="GAA1760874.1"/>
    </source>
</evidence>
<name>A0ABN2KPG2_9MICO</name>
<dbReference type="SUPFAM" id="SSF53335">
    <property type="entry name" value="S-adenosyl-L-methionine-dependent methyltransferases"/>
    <property type="match status" value="1"/>
</dbReference>
<comment type="caution">
    <text evidence="2">The sequence shown here is derived from an EMBL/GenBank/DDBJ whole genome shotgun (WGS) entry which is preliminary data.</text>
</comment>
<dbReference type="PANTHER" id="PTHR42912">
    <property type="entry name" value="METHYLTRANSFERASE"/>
    <property type="match status" value="1"/>
</dbReference>
<reference evidence="3" key="1">
    <citation type="journal article" date="2019" name="Int. J. Syst. Evol. Microbiol.">
        <title>The Global Catalogue of Microorganisms (GCM) 10K type strain sequencing project: providing services to taxonomists for standard genome sequencing and annotation.</title>
        <authorList>
            <consortium name="The Broad Institute Genomics Platform"/>
            <consortium name="The Broad Institute Genome Sequencing Center for Infectious Disease"/>
            <person name="Wu L."/>
            <person name="Ma J."/>
        </authorList>
    </citation>
    <scope>NUCLEOTIDE SEQUENCE [LARGE SCALE GENOMIC DNA]</scope>
    <source>
        <strain evidence="3">JCM 14319</strain>
    </source>
</reference>